<evidence type="ECO:0000313" key="2">
    <source>
        <dbReference type="Proteomes" id="UP000026994"/>
    </source>
</evidence>
<sequence length="63" mass="7833">MSKKSTNKYFKNKANRVYEELLFTKDGMFPHCQGRDKKLRNRYERKLIKDDTKREYRESRENL</sequence>
<evidence type="ECO:0000313" key="1">
    <source>
        <dbReference type="EMBL" id="AHL19089.1"/>
    </source>
</evidence>
<accession>A0A059T6K9</accession>
<organism evidence="1 2">
    <name type="scientific">Listeria phage LP-064</name>
    <dbReference type="NCBI Taxonomy" id="1458853"/>
    <lineage>
        <taxon>Viruses</taxon>
        <taxon>Duplodnaviria</taxon>
        <taxon>Heunggongvirae</taxon>
        <taxon>Uroviricota</taxon>
        <taxon>Caudoviricetes</taxon>
        <taxon>Herelleviridae</taxon>
        <taxon>Jasinskavirinae</taxon>
        <taxon>Pecentumvirus</taxon>
        <taxon>Pecentumvirus LP064</taxon>
    </lineage>
</organism>
<reference evidence="1 2" key="1">
    <citation type="journal article" date="2014" name="Appl. Environ. Microbiol.">
        <title>Comparative genomic and morphological analysis of Listeria phages isolated from farm environments.</title>
        <authorList>
            <person name="Denes T."/>
            <person name="Vongkamjan K."/>
            <person name="Ackermann H.W."/>
            <person name="Moreno Switt A.I."/>
            <person name="Wiedmann M."/>
            <person name="den Bakker H.C."/>
        </authorList>
    </citation>
    <scope>NUCLEOTIDE SEQUENCE [LARGE SCALE GENOMIC DNA]</scope>
</reference>
<protein>
    <submittedName>
        <fullName evidence="1">Uncharacterized protein</fullName>
    </submittedName>
</protein>
<dbReference type="Proteomes" id="UP000026994">
    <property type="component" value="Segment"/>
</dbReference>
<dbReference type="EMBL" id="KJ094029">
    <property type="protein sequence ID" value="AHL19089.1"/>
    <property type="molecule type" value="Genomic_DNA"/>
</dbReference>
<proteinExistence type="predicted"/>
<keyword evidence="2" id="KW-1185">Reference proteome</keyword>
<gene>
    <name evidence="1" type="ORF">LP064_069</name>
</gene>
<name>A0A059T6K9_9CAUD</name>